<gene>
    <name evidence="2" type="ORF">VIN01S_35720</name>
</gene>
<dbReference type="OrthoDB" id="6080009at2"/>
<sequence>MRNKPLAYIGIATIVVSSAAVYLLRQPTSPETYRDAATTVKQTYEQALFTLSPYKQGHFGLRMFRQTQDPKYLVVIQEDIGIMSIRLNQLHSDLDSQKAMSQYAEQRLAQYRKGKDERSKRRLVATEDKPEYFYLGLDLLRYMARVDDYGLKYKDDRTLRNYLERYPFNTLFTDKTMIRAWAAQLANQVYWLKQLGMGDYVSEFTAALRETYPDHDDYRLSLQQYENKLYGMTHVIIADSGYYQRLVNVADHAWIYDYFRKNIEDIITYTKQDVIAEVGISFLLAGLDDDPVVYKTREAIRQSIDETAGRIPSASGNLDFSYGEHRNVLAIMLLDWQSPNPGPNTITHPKMFESTPFGLIKATEQ</sequence>
<dbReference type="AlphaFoldDB" id="A0A4Y3I0L0"/>
<evidence type="ECO:0008006" key="4">
    <source>
        <dbReference type="Google" id="ProtNLM"/>
    </source>
</evidence>
<keyword evidence="1" id="KW-0472">Membrane</keyword>
<protein>
    <recommendedName>
        <fullName evidence="4">DUF3541 domain-containing protein</fullName>
    </recommendedName>
</protein>
<accession>A0A4Y3I0L0</accession>
<proteinExistence type="predicted"/>
<organism evidence="2 3">
    <name type="scientific">Vibrio inusitatus NBRC 102082</name>
    <dbReference type="NCBI Taxonomy" id="1219070"/>
    <lineage>
        <taxon>Bacteria</taxon>
        <taxon>Pseudomonadati</taxon>
        <taxon>Pseudomonadota</taxon>
        <taxon>Gammaproteobacteria</taxon>
        <taxon>Vibrionales</taxon>
        <taxon>Vibrionaceae</taxon>
        <taxon>Vibrio</taxon>
    </lineage>
</organism>
<evidence type="ECO:0000256" key="1">
    <source>
        <dbReference type="SAM" id="Phobius"/>
    </source>
</evidence>
<dbReference type="Proteomes" id="UP000318717">
    <property type="component" value="Unassembled WGS sequence"/>
</dbReference>
<keyword evidence="3" id="KW-1185">Reference proteome</keyword>
<dbReference type="EMBL" id="BJLF01000025">
    <property type="protein sequence ID" value="GEA52768.1"/>
    <property type="molecule type" value="Genomic_DNA"/>
</dbReference>
<reference evidence="2 3" key="1">
    <citation type="submission" date="2019-06" db="EMBL/GenBank/DDBJ databases">
        <title>Whole genome shotgun sequence of Vibrio inusitatus NBRC 102082.</title>
        <authorList>
            <person name="Hosoyama A."/>
            <person name="Uohara A."/>
            <person name="Ohji S."/>
            <person name="Ichikawa N."/>
        </authorList>
    </citation>
    <scope>NUCLEOTIDE SEQUENCE [LARGE SCALE GENOMIC DNA]</scope>
    <source>
        <strain evidence="2 3">NBRC 102082</strain>
    </source>
</reference>
<dbReference type="InterPro" id="IPR021928">
    <property type="entry name" value="DUF3541"/>
</dbReference>
<keyword evidence="1" id="KW-1133">Transmembrane helix</keyword>
<evidence type="ECO:0000313" key="2">
    <source>
        <dbReference type="EMBL" id="GEA52768.1"/>
    </source>
</evidence>
<feature type="transmembrane region" description="Helical" evidence="1">
    <location>
        <begin position="6"/>
        <end position="24"/>
    </location>
</feature>
<name>A0A4Y3I0L0_9VIBR</name>
<keyword evidence="1" id="KW-0812">Transmembrane</keyword>
<dbReference type="Pfam" id="PF12060">
    <property type="entry name" value="DUF3541"/>
    <property type="match status" value="1"/>
</dbReference>
<dbReference type="RefSeq" id="WP_141347181.1">
    <property type="nucleotide sequence ID" value="NZ_BJLF01000025.1"/>
</dbReference>
<comment type="caution">
    <text evidence="2">The sequence shown here is derived from an EMBL/GenBank/DDBJ whole genome shotgun (WGS) entry which is preliminary data.</text>
</comment>
<evidence type="ECO:0000313" key="3">
    <source>
        <dbReference type="Proteomes" id="UP000318717"/>
    </source>
</evidence>